<name>A0A936NCF2_9ACTN</name>
<dbReference type="Pfam" id="PF03061">
    <property type="entry name" value="4HBT"/>
    <property type="match status" value="1"/>
</dbReference>
<dbReference type="PANTHER" id="PTHR21660">
    <property type="entry name" value="THIOESTERASE SUPERFAMILY MEMBER-RELATED"/>
    <property type="match status" value="1"/>
</dbReference>
<dbReference type="AlphaFoldDB" id="A0A936NCF2"/>
<proteinExistence type="inferred from homology"/>
<evidence type="ECO:0000313" key="4">
    <source>
        <dbReference type="EMBL" id="MBK9297723.1"/>
    </source>
</evidence>
<comment type="caution">
    <text evidence="4">The sequence shown here is derived from an EMBL/GenBank/DDBJ whole genome shotgun (WGS) entry which is preliminary data.</text>
</comment>
<dbReference type="InterPro" id="IPR039298">
    <property type="entry name" value="ACOT13"/>
</dbReference>
<feature type="domain" description="Thioesterase" evidence="3">
    <location>
        <begin position="66"/>
        <end position="139"/>
    </location>
</feature>
<dbReference type="GO" id="GO:0047617">
    <property type="term" value="F:fatty acyl-CoA hydrolase activity"/>
    <property type="evidence" value="ECO:0007669"/>
    <property type="project" value="InterPro"/>
</dbReference>
<accession>A0A936NCF2</accession>
<dbReference type="EMBL" id="JADJZA010000007">
    <property type="protein sequence ID" value="MBK9297723.1"/>
    <property type="molecule type" value="Genomic_DNA"/>
</dbReference>
<gene>
    <name evidence="4" type="ORF">IPN02_13020</name>
</gene>
<keyword evidence="2" id="KW-0378">Hydrolase</keyword>
<comment type="similarity">
    <text evidence="1">Belongs to the thioesterase PaaI family.</text>
</comment>
<dbReference type="Proteomes" id="UP000727993">
    <property type="component" value="Unassembled WGS sequence"/>
</dbReference>
<dbReference type="InterPro" id="IPR029069">
    <property type="entry name" value="HotDog_dom_sf"/>
</dbReference>
<evidence type="ECO:0000313" key="5">
    <source>
        <dbReference type="Proteomes" id="UP000727993"/>
    </source>
</evidence>
<dbReference type="InterPro" id="IPR003736">
    <property type="entry name" value="PAAI_dom"/>
</dbReference>
<evidence type="ECO:0000259" key="3">
    <source>
        <dbReference type="Pfam" id="PF03061"/>
    </source>
</evidence>
<dbReference type="PANTHER" id="PTHR21660:SF1">
    <property type="entry name" value="ACYL-COENZYME A THIOESTERASE 13"/>
    <property type="match status" value="1"/>
</dbReference>
<reference evidence="4 5" key="1">
    <citation type="submission" date="2020-10" db="EMBL/GenBank/DDBJ databases">
        <title>Connecting structure to function with the recovery of over 1000 high-quality activated sludge metagenome-assembled genomes encoding full-length rRNA genes using long-read sequencing.</title>
        <authorList>
            <person name="Singleton C.M."/>
            <person name="Petriglieri F."/>
            <person name="Kristensen J.M."/>
            <person name="Kirkegaard R.H."/>
            <person name="Michaelsen T.Y."/>
            <person name="Andersen M.H."/>
            <person name="Karst S.M."/>
            <person name="Dueholm M.S."/>
            <person name="Nielsen P.H."/>
            <person name="Albertsen M."/>
        </authorList>
    </citation>
    <scope>NUCLEOTIDE SEQUENCE [LARGE SCALE GENOMIC DNA]</scope>
    <source>
        <strain evidence="4">Lyne_18-Q3-R50-59_MAXAC.006</strain>
    </source>
</reference>
<organism evidence="4 5">
    <name type="scientific">Candidatus Neomicrothrix subdominans</name>
    <dbReference type="NCBI Taxonomy" id="2954438"/>
    <lineage>
        <taxon>Bacteria</taxon>
        <taxon>Bacillati</taxon>
        <taxon>Actinomycetota</taxon>
        <taxon>Acidimicrobiia</taxon>
        <taxon>Acidimicrobiales</taxon>
        <taxon>Microthrixaceae</taxon>
        <taxon>Candidatus Neomicrothrix</taxon>
    </lineage>
</organism>
<dbReference type="Gene3D" id="3.10.129.10">
    <property type="entry name" value="Hotdog Thioesterase"/>
    <property type="match status" value="1"/>
</dbReference>
<protein>
    <submittedName>
        <fullName evidence="4">PaaI family thioesterase</fullName>
    </submittedName>
</protein>
<evidence type="ECO:0000256" key="2">
    <source>
        <dbReference type="ARBA" id="ARBA00022801"/>
    </source>
</evidence>
<dbReference type="SUPFAM" id="SSF54637">
    <property type="entry name" value="Thioesterase/thiol ester dehydrase-isomerase"/>
    <property type="match status" value="1"/>
</dbReference>
<dbReference type="NCBIfam" id="TIGR00369">
    <property type="entry name" value="unchar_dom_1"/>
    <property type="match status" value="1"/>
</dbReference>
<dbReference type="CDD" id="cd03443">
    <property type="entry name" value="PaaI_thioesterase"/>
    <property type="match status" value="1"/>
</dbReference>
<sequence>MTFTPIPDPSDFEELPAEATAAWARFPGHTGGVNFAQLVDLRLEEVRRDYSRMRVPWRDELRQPAGMMHGGALATLVDTVVVPAIASAYDQVPVMMTLNLNLSYMSGITESDAIAHGWVTRRGRSIVFCEAVVVDESGNPAVRGALTYKVSAPRPTD</sequence>
<dbReference type="InterPro" id="IPR006683">
    <property type="entry name" value="Thioestr_dom"/>
</dbReference>
<evidence type="ECO:0000256" key="1">
    <source>
        <dbReference type="ARBA" id="ARBA00008324"/>
    </source>
</evidence>